<evidence type="ECO:0000256" key="2">
    <source>
        <dbReference type="ARBA" id="ARBA00022692"/>
    </source>
</evidence>
<accession>A0A448ZMC0</accession>
<keyword evidence="8" id="KW-1185">Reference proteome</keyword>
<dbReference type="GO" id="GO:0016020">
    <property type="term" value="C:membrane"/>
    <property type="evidence" value="ECO:0007669"/>
    <property type="project" value="UniProtKB-SubCell"/>
</dbReference>
<evidence type="ECO:0000259" key="6">
    <source>
        <dbReference type="Pfam" id="PF00003"/>
    </source>
</evidence>
<name>A0A448ZMC0_9STRA</name>
<keyword evidence="3 5" id="KW-1133">Transmembrane helix</keyword>
<comment type="subcellular location">
    <subcellularLocation>
        <location evidence="1">Membrane</location>
        <topology evidence="1">Multi-pass membrane protein</topology>
    </subcellularLocation>
</comment>
<organism evidence="7 8">
    <name type="scientific">Pseudo-nitzschia multistriata</name>
    <dbReference type="NCBI Taxonomy" id="183589"/>
    <lineage>
        <taxon>Eukaryota</taxon>
        <taxon>Sar</taxon>
        <taxon>Stramenopiles</taxon>
        <taxon>Ochrophyta</taxon>
        <taxon>Bacillariophyta</taxon>
        <taxon>Bacillariophyceae</taxon>
        <taxon>Bacillariophycidae</taxon>
        <taxon>Bacillariales</taxon>
        <taxon>Bacillariaceae</taxon>
        <taxon>Pseudo-nitzschia</taxon>
    </lineage>
</organism>
<feature type="transmembrane region" description="Helical" evidence="5">
    <location>
        <begin position="12"/>
        <end position="33"/>
    </location>
</feature>
<evidence type="ECO:0000256" key="5">
    <source>
        <dbReference type="SAM" id="Phobius"/>
    </source>
</evidence>
<feature type="transmembrane region" description="Helical" evidence="5">
    <location>
        <begin position="127"/>
        <end position="149"/>
    </location>
</feature>
<dbReference type="InterPro" id="IPR017978">
    <property type="entry name" value="GPCR_3_C"/>
</dbReference>
<dbReference type="Proteomes" id="UP000291116">
    <property type="component" value="Unassembled WGS sequence"/>
</dbReference>
<evidence type="ECO:0000256" key="3">
    <source>
        <dbReference type="ARBA" id="ARBA00022989"/>
    </source>
</evidence>
<evidence type="ECO:0000256" key="4">
    <source>
        <dbReference type="ARBA" id="ARBA00023136"/>
    </source>
</evidence>
<keyword evidence="2 5" id="KW-0812">Transmembrane</keyword>
<feature type="transmembrane region" description="Helical" evidence="5">
    <location>
        <begin position="45"/>
        <end position="69"/>
    </location>
</feature>
<feature type="transmembrane region" description="Helical" evidence="5">
    <location>
        <begin position="89"/>
        <end position="107"/>
    </location>
</feature>
<protein>
    <recommendedName>
        <fullName evidence="6">G-protein coupled receptors family 3 profile domain-containing protein</fullName>
    </recommendedName>
</protein>
<evidence type="ECO:0000256" key="1">
    <source>
        <dbReference type="ARBA" id="ARBA00004141"/>
    </source>
</evidence>
<dbReference type="GO" id="GO:0004930">
    <property type="term" value="F:G protein-coupled receptor activity"/>
    <property type="evidence" value="ECO:0007669"/>
    <property type="project" value="InterPro"/>
</dbReference>
<dbReference type="AlphaFoldDB" id="A0A448ZMC0"/>
<evidence type="ECO:0000313" key="7">
    <source>
        <dbReference type="EMBL" id="VEU43192.1"/>
    </source>
</evidence>
<feature type="transmembrane region" description="Helical" evidence="5">
    <location>
        <begin position="264"/>
        <end position="288"/>
    </location>
</feature>
<feature type="transmembrane region" description="Helical" evidence="5">
    <location>
        <begin position="230"/>
        <end position="252"/>
    </location>
</feature>
<feature type="domain" description="G-protein coupled receptors family 3 profile" evidence="6">
    <location>
        <begin position="18"/>
        <end position="266"/>
    </location>
</feature>
<evidence type="ECO:0000313" key="8">
    <source>
        <dbReference type="Proteomes" id="UP000291116"/>
    </source>
</evidence>
<keyword evidence="4 5" id="KW-0472">Membrane</keyword>
<dbReference type="EMBL" id="CAACVS010000530">
    <property type="protein sequence ID" value="VEU43192.1"/>
    <property type="molecule type" value="Genomic_DNA"/>
</dbReference>
<feature type="transmembrane region" description="Helical" evidence="5">
    <location>
        <begin position="194"/>
        <end position="218"/>
    </location>
</feature>
<dbReference type="OrthoDB" id="54276at2759"/>
<dbReference type="Pfam" id="PF00003">
    <property type="entry name" value="7tm_3"/>
    <property type="match status" value="1"/>
</dbReference>
<reference evidence="7 8" key="1">
    <citation type="submission" date="2019-01" db="EMBL/GenBank/DDBJ databases">
        <authorList>
            <person name="Ferrante I. M."/>
        </authorList>
    </citation>
    <scope>NUCLEOTIDE SEQUENCE [LARGE SCALE GENOMIC DNA]</scope>
    <source>
        <strain evidence="7 8">B856</strain>
    </source>
</reference>
<gene>
    <name evidence="7" type="ORF">PSNMU_V1.4_AUG-EV-PASAV3_0102020</name>
</gene>
<sequence>MMAASRLLIGLWGASFGVNLFATLGSLVFINCFRSKPIIAMGQPTMLSVLCLGALLHIAATICWVLPGSMCIVDLEPKTMDVLCEIDDWLYFLGSIVIFTVLLCKLYRVHKLTQFRRHRPILASHLLFGPFAVVLSLAVALMAASQILYPTDHSVISIEDVNATTIGGIACQTTDTQTIEFCPVFDGGLWSGHFYFQCVKNIILFLIQIGILVFAWKLRTFNEELGDAKHVMWLIISQKIVGIVCLGLVLWANSEIKEFRYEVYLVGVVAFTVWKFYYVFSTIAFMVFPRIYLVCYELVRGKLPDSVQLYGAGQVHVVVDSDDKQNVTQP</sequence>
<proteinExistence type="predicted"/>